<comment type="subcellular location">
    <subcellularLocation>
        <location evidence="1">Cell membrane</location>
        <topology evidence="1">Multi-pass membrane protein</topology>
    </subcellularLocation>
</comment>
<dbReference type="RefSeq" id="WP_047763915.1">
    <property type="nucleotide sequence ID" value="NZ_LAQL01000006.1"/>
</dbReference>
<reference evidence="7 8" key="1">
    <citation type="submission" date="2015-03" db="EMBL/GenBank/DDBJ databases">
        <title>Genome Sequence of Kiloniella spongiae MEBiC09566, isolated from a marine sponge.</title>
        <authorList>
            <person name="Shao Z."/>
            <person name="Wang L."/>
            <person name="Li X."/>
        </authorList>
    </citation>
    <scope>NUCLEOTIDE SEQUENCE [LARGE SCALE GENOMIC DNA]</scope>
    <source>
        <strain evidence="7 8">MEBiC09566</strain>
    </source>
</reference>
<dbReference type="STRING" id="1489064.WH96_09390"/>
<feature type="transmembrane region" description="Helical" evidence="6">
    <location>
        <begin position="181"/>
        <end position="206"/>
    </location>
</feature>
<keyword evidence="5 6" id="KW-0472">Membrane</keyword>
<dbReference type="OrthoDB" id="5638726at2"/>
<evidence type="ECO:0000313" key="7">
    <source>
        <dbReference type="EMBL" id="KLN60701.1"/>
    </source>
</evidence>
<dbReference type="Proteomes" id="UP000035444">
    <property type="component" value="Unassembled WGS sequence"/>
</dbReference>
<feature type="transmembrane region" description="Helical" evidence="6">
    <location>
        <begin position="149"/>
        <end position="169"/>
    </location>
</feature>
<evidence type="ECO:0000256" key="2">
    <source>
        <dbReference type="ARBA" id="ARBA00022475"/>
    </source>
</evidence>
<dbReference type="AlphaFoldDB" id="A0A0H2MES6"/>
<keyword evidence="4 6" id="KW-1133">Transmembrane helix</keyword>
<dbReference type="GO" id="GO:0005886">
    <property type="term" value="C:plasma membrane"/>
    <property type="evidence" value="ECO:0007669"/>
    <property type="project" value="UniProtKB-SubCell"/>
</dbReference>
<evidence type="ECO:0000313" key="8">
    <source>
        <dbReference type="Proteomes" id="UP000035444"/>
    </source>
</evidence>
<comment type="caution">
    <text evidence="7">The sequence shown here is derived from an EMBL/GenBank/DDBJ whole genome shotgun (WGS) entry which is preliminary data.</text>
</comment>
<dbReference type="Pfam" id="PF01810">
    <property type="entry name" value="LysE"/>
    <property type="match status" value="1"/>
</dbReference>
<dbReference type="InterPro" id="IPR001123">
    <property type="entry name" value="LeuE-type"/>
</dbReference>
<evidence type="ECO:0000256" key="5">
    <source>
        <dbReference type="ARBA" id="ARBA00023136"/>
    </source>
</evidence>
<keyword evidence="8" id="KW-1185">Reference proteome</keyword>
<proteinExistence type="predicted"/>
<feature type="transmembrane region" description="Helical" evidence="6">
    <location>
        <begin position="42"/>
        <end position="65"/>
    </location>
</feature>
<name>A0A0H2MES6_9PROT</name>
<sequence length="207" mass="22036">MLGIAAPFLKGMGIGAGLIIAIGAQNAFVLTQGLRRNNQYLIASLCSLIDALLITIGVAGMGVLITSNPLLLDLAVWSGALFLFVYGIKAFKAALTPDVLTAQQDRGPDTLVKAVLTTLAVSLLNPHIYLDTVILLGSIGGQYPAETRIWFGLGAVVSSFVWFFSLSLGAQWLAPLFKRPIAWCILDSFIGIVMWTIAVSLVMQALS</sequence>
<accession>A0A0H2MES6</accession>
<keyword evidence="3 6" id="KW-0812">Transmembrane</keyword>
<dbReference type="PANTHER" id="PTHR30086">
    <property type="entry name" value="ARGININE EXPORTER PROTEIN ARGO"/>
    <property type="match status" value="1"/>
</dbReference>
<evidence type="ECO:0000256" key="4">
    <source>
        <dbReference type="ARBA" id="ARBA00022989"/>
    </source>
</evidence>
<keyword evidence="2" id="KW-1003">Cell membrane</keyword>
<evidence type="ECO:0000256" key="1">
    <source>
        <dbReference type="ARBA" id="ARBA00004651"/>
    </source>
</evidence>
<dbReference type="PATRIC" id="fig|1489064.4.peg.3160"/>
<feature type="transmembrane region" description="Helical" evidence="6">
    <location>
        <begin position="71"/>
        <end position="91"/>
    </location>
</feature>
<protein>
    <submittedName>
        <fullName evidence="7">Amino acid transporter</fullName>
    </submittedName>
</protein>
<organism evidence="7 8">
    <name type="scientific">Kiloniella spongiae</name>
    <dbReference type="NCBI Taxonomy" id="1489064"/>
    <lineage>
        <taxon>Bacteria</taxon>
        <taxon>Pseudomonadati</taxon>
        <taxon>Pseudomonadota</taxon>
        <taxon>Alphaproteobacteria</taxon>
        <taxon>Rhodospirillales</taxon>
        <taxon>Kiloniellaceae</taxon>
        <taxon>Kiloniella</taxon>
    </lineage>
</organism>
<feature type="transmembrane region" description="Helical" evidence="6">
    <location>
        <begin position="12"/>
        <end position="30"/>
    </location>
</feature>
<evidence type="ECO:0000256" key="6">
    <source>
        <dbReference type="SAM" id="Phobius"/>
    </source>
</evidence>
<evidence type="ECO:0000256" key="3">
    <source>
        <dbReference type="ARBA" id="ARBA00022692"/>
    </source>
</evidence>
<gene>
    <name evidence="7" type="ORF">WH96_09390</name>
</gene>
<dbReference type="GO" id="GO:0015171">
    <property type="term" value="F:amino acid transmembrane transporter activity"/>
    <property type="evidence" value="ECO:0007669"/>
    <property type="project" value="TreeGrafter"/>
</dbReference>
<dbReference type="EMBL" id="LAQL01000006">
    <property type="protein sequence ID" value="KLN60701.1"/>
    <property type="molecule type" value="Genomic_DNA"/>
</dbReference>
<dbReference type="PANTHER" id="PTHR30086:SF20">
    <property type="entry name" value="ARGININE EXPORTER PROTEIN ARGO-RELATED"/>
    <property type="match status" value="1"/>
</dbReference>